<dbReference type="AlphaFoldDB" id="A0AAV9J5L7"/>
<feature type="compositionally biased region" description="Basic and acidic residues" evidence="1">
    <location>
        <begin position="13"/>
        <end position="30"/>
    </location>
</feature>
<feature type="compositionally biased region" description="Polar residues" evidence="1">
    <location>
        <begin position="218"/>
        <end position="235"/>
    </location>
</feature>
<comment type="caution">
    <text evidence="2">The sequence shown here is derived from an EMBL/GenBank/DDBJ whole genome shotgun (WGS) entry which is preliminary data.</text>
</comment>
<reference evidence="2 3" key="1">
    <citation type="submission" date="2021-11" db="EMBL/GenBank/DDBJ databases">
        <title>Black yeast isolated from Biological Soil Crust.</title>
        <authorList>
            <person name="Kurbessoian T."/>
        </authorList>
    </citation>
    <scope>NUCLEOTIDE SEQUENCE [LARGE SCALE GENOMIC DNA]</scope>
    <source>
        <strain evidence="2 3">CCFEE 5522</strain>
    </source>
</reference>
<evidence type="ECO:0000313" key="2">
    <source>
        <dbReference type="EMBL" id="KAK4540053.1"/>
    </source>
</evidence>
<evidence type="ECO:0000256" key="1">
    <source>
        <dbReference type="SAM" id="MobiDB-lite"/>
    </source>
</evidence>
<name>A0AAV9J5L7_9PEZI</name>
<feature type="region of interest" description="Disordered" evidence="1">
    <location>
        <begin position="706"/>
        <end position="823"/>
    </location>
</feature>
<keyword evidence="3" id="KW-1185">Reference proteome</keyword>
<accession>A0AAV9J5L7</accession>
<feature type="compositionally biased region" description="Polar residues" evidence="1">
    <location>
        <begin position="347"/>
        <end position="375"/>
    </location>
</feature>
<feature type="compositionally biased region" description="Polar residues" evidence="1">
    <location>
        <begin position="523"/>
        <end position="543"/>
    </location>
</feature>
<gene>
    <name evidence="2" type="ORF">LTR36_009869</name>
</gene>
<sequence>MGMTPPDDALSGHGHDSQDDGERQNDDSRQRTTLTTAELFSGLHRRFDIGQTGTGMDGPADQHALSTLAGDRPFRIDFWTDGSASVQYWPPHVHEMDASGTGYGGPGSGPRGQGKKRRRSSSGDDDEDDDDARRKRKAQAKSNKPDRNPATTKKCGTTTRHHAKTAAQAGGADAFDVDDVVSADQHFLFGLAAHNLEPLSDNVFERLAGFVAEHQRLRQQPRNDASSPPSKQQTPLEGPPAPQLFDGGQEGRTFTGQYNQGYTAAIDGVPGRWEFYSYDGEGSSEEYAATNLGRHATHFPNIDRPTANQVAGLRAREIASAGSDGITTGINIVWVPDRERHVLLGQPSVNGQGAAANISSGPDTAGANETSQSGPAANAGHTGDGPRLHSSSKKGPAALQPGSGKPKDRATSAWQAASTNTHSRKNSNMPVSPKSKPKEVTPSSKQTGKSDKAPRGWMMVEELPSPSHPVDVARRPEDNPSLIIPDGPNGKRAPRYSIAPTGTPAPIALNTRGGAKKGANRGQAATDNRASALKTNGRTTTRNPAMPPAQTMQPPPRPAAKMGASRQEQGLNKQGESSAAGDTASLGSMLEAWLGDQTRRSSLTVNNSQGRRDTLTQQTQVQRPSSHKPSHSGPRRPPTPHPDSPFAADGSSKPLSTKKPVKHAGKDDDGVSRSGTGAGSGEDGGRRGLYARMSAPSAGFQAINRAPIEISSADEENSSLYEHDSEPEPGPASGLRSESESKSDNVKTPPLSARASAQDDDSLTPDTRNQLKDDEDSPNNQRNGDGHGHGRRRPRDDEDEPHGEESGSSGKKAKYVKGKGAER</sequence>
<feature type="region of interest" description="Disordered" evidence="1">
    <location>
        <begin position="347"/>
        <end position="692"/>
    </location>
</feature>
<feature type="compositionally biased region" description="Basic residues" evidence="1">
    <location>
        <begin position="625"/>
        <end position="634"/>
    </location>
</feature>
<feature type="region of interest" description="Disordered" evidence="1">
    <location>
        <begin position="97"/>
        <end position="171"/>
    </location>
</feature>
<feature type="region of interest" description="Disordered" evidence="1">
    <location>
        <begin position="217"/>
        <end position="253"/>
    </location>
</feature>
<feature type="compositionally biased region" description="Polar residues" evidence="1">
    <location>
        <begin position="149"/>
        <end position="158"/>
    </location>
</feature>
<proteinExistence type="predicted"/>
<feature type="compositionally biased region" description="Polar residues" evidence="1">
    <location>
        <begin position="412"/>
        <end position="430"/>
    </location>
</feature>
<organism evidence="2 3">
    <name type="scientific">Oleoguttula mirabilis</name>
    <dbReference type="NCBI Taxonomy" id="1507867"/>
    <lineage>
        <taxon>Eukaryota</taxon>
        <taxon>Fungi</taxon>
        <taxon>Dikarya</taxon>
        <taxon>Ascomycota</taxon>
        <taxon>Pezizomycotina</taxon>
        <taxon>Dothideomycetes</taxon>
        <taxon>Dothideomycetidae</taxon>
        <taxon>Mycosphaerellales</taxon>
        <taxon>Teratosphaeriaceae</taxon>
        <taxon>Oleoguttula</taxon>
    </lineage>
</organism>
<evidence type="ECO:0000313" key="3">
    <source>
        <dbReference type="Proteomes" id="UP001324427"/>
    </source>
</evidence>
<dbReference type="EMBL" id="JAVFHQ010000076">
    <property type="protein sequence ID" value="KAK4540053.1"/>
    <property type="molecule type" value="Genomic_DNA"/>
</dbReference>
<feature type="compositionally biased region" description="Polar residues" evidence="1">
    <location>
        <begin position="600"/>
        <end position="624"/>
    </location>
</feature>
<protein>
    <submittedName>
        <fullName evidence="2">Uncharacterized protein</fullName>
    </submittedName>
</protein>
<feature type="compositionally biased region" description="Polar residues" evidence="1">
    <location>
        <begin position="566"/>
        <end position="577"/>
    </location>
</feature>
<feature type="region of interest" description="Disordered" evidence="1">
    <location>
        <begin position="1"/>
        <end position="31"/>
    </location>
</feature>
<dbReference type="Proteomes" id="UP001324427">
    <property type="component" value="Unassembled WGS sequence"/>
</dbReference>
<feature type="compositionally biased region" description="Gly residues" evidence="1">
    <location>
        <begin position="101"/>
        <end position="112"/>
    </location>
</feature>